<keyword evidence="3" id="KW-1185">Reference proteome</keyword>
<evidence type="ECO:0000259" key="1">
    <source>
        <dbReference type="Pfam" id="PF00535"/>
    </source>
</evidence>
<dbReference type="CDD" id="cd00761">
    <property type="entry name" value="Glyco_tranf_GTA_type"/>
    <property type="match status" value="1"/>
</dbReference>
<dbReference type="AlphaFoldDB" id="A0A2A4I9B5"/>
<dbReference type="EMBL" id="NWVC01000003">
    <property type="protein sequence ID" value="PCG14738.1"/>
    <property type="molecule type" value="Genomic_DNA"/>
</dbReference>
<protein>
    <recommendedName>
        <fullName evidence="1">Glycosyltransferase 2-like domain-containing protein</fullName>
    </recommendedName>
</protein>
<gene>
    <name evidence="2" type="ORF">COA07_09660</name>
</gene>
<organism evidence="2 3">
    <name type="scientific">Sphingomonas adhaesiva</name>
    <dbReference type="NCBI Taxonomy" id="28212"/>
    <lineage>
        <taxon>Bacteria</taxon>
        <taxon>Pseudomonadati</taxon>
        <taxon>Pseudomonadota</taxon>
        <taxon>Alphaproteobacteria</taxon>
        <taxon>Sphingomonadales</taxon>
        <taxon>Sphingomonadaceae</taxon>
        <taxon>Sphingomonas</taxon>
    </lineage>
</organism>
<dbReference type="InterPro" id="IPR050834">
    <property type="entry name" value="Glycosyltransf_2"/>
</dbReference>
<dbReference type="Proteomes" id="UP000218323">
    <property type="component" value="Unassembled WGS sequence"/>
</dbReference>
<dbReference type="InterPro" id="IPR029044">
    <property type="entry name" value="Nucleotide-diphossugar_trans"/>
</dbReference>
<dbReference type="InterPro" id="IPR001173">
    <property type="entry name" value="Glyco_trans_2-like"/>
</dbReference>
<proteinExistence type="predicted"/>
<dbReference type="SUPFAM" id="SSF53448">
    <property type="entry name" value="Nucleotide-diphospho-sugar transferases"/>
    <property type="match status" value="1"/>
</dbReference>
<evidence type="ECO:0000313" key="2">
    <source>
        <dbReference type="EMBL" id="PCG14738.1"/>
    </source>
</evidence>
<dbReference type="Gene3D" id="3.90.550.10">
    <property type="entry name" value="Spore Coat Polysaccharide Biosynthesis Protein SpsA, Chain A"/>
    <property type="match status" value="1"/>
</dbReference>
<dbReference type="PANTHER" id="PTHR43685:SF2">
    <property type="entry name" value="GLYCOSYLTRANSFERASE 2-LIKE DOMAIN-CONTAINING PROTEIN"/>
    <property type="match status" value="1"/>
</dbReference>
<dbReference type="PANTHER" id="PTHR43685">
    <property type="entry name" value="GLYCOSYLTRANSFERASE"/>
    <property type="match status" value="1"/>
</dbReference>
<reference evidence="2 3" key="1">
    <citation type="submission" date="2017-09" db="EMBL/GenBank/DDBJ databases">
        <title>Sphingomonas adhaesiva DSM 7418, whole genome shotgun sequence.</title>
        <authorList>
            <person name="Feng G."/>
            <person name="Zhu H."/>
        </authorList>
    </citation>
    <scope>NUCLEOTIDE SEQUENCE [LARGE SCALE GENOMIC DNA]</scope>
    <source>
        <strain evidence="2 3">DSM 7418</strain>
    </source>
</reference>
<accession>A0A2A4I9B5</accession>
<comment type="caution">
    <text evidence="2">The sequence shown here is derived from an EMBL/GenBank/DDBJ whole genome shotgun (WGS) entry which is preliminary data.</text>
</comment>
<evidence type="ECO:0000313" key="3">
    <source>
        <dbReference type="Proteomes" id="UP000218323"/>
    </source>
</evidence>
<dbReference type="Pfam" id="PF00535">
    <property type="entry name" value="Glycos_transf_2"/>
    <property type="match status" value="1"/>
</dbReference>
<name>A0A2A4I9B5_9SPHN</name>
<feature type="domain" description="Glycosyltransferase 2-like" evidence="1">
    <location>
        <begin position="50"/>
        <end position="180"/>
    </location>
</feature>
<sequence length="339" mass="36742">MPNACRAAAGWRGGWRIVSSRNGPTWRWRARSNIMAAPSDVSPGADSSVSVVIATYRRPDALARAIDSALAQSHAPLEVIVAGEDGDTDTAAVVAGHADPRVRLVVNPVRGGPGPARDLGARAAHGRFVAFLDDDDLWHPEKLARQVALADDRTIVTALSEVVSPEGRLVKPTRPYDGHQAIDEWLFDRRTWLGGGEAMLQTSSLMVPRALFDTLGFGSAQHEEWEFAIRALRTHGYRLATVPEVLVTYFTGQIYSWEGSIGWARDTQGLLTPRALSGFCLTVAAQSIPPRGWARMRAAGRLLGTAVRHGRPTARQLFAFALIAAVPHGLRRRLRSGAA</sequence>